<dbReference type="PANTHER" id="PTHR11360:SF238">
    <property type="entry name" value="SD10469P"/>
    <property type="match status" value="1"/>
</dbReference>
<dbReference type="SUPFAM" id="SSF103473">
    <property type="entry name" value="MFS general substrate transporter"/>
    <property type="match status" value="1"/>
</dbReference>
<feature type="transmembrane region" description="Helical" evidence="3">
    <location>
        <begin position="171"/>
        <end position="189"/>
    </location>
</feature>
<keyword evidence="3" id="KW-1133">Transmembrane helix</keyword>
<feature type="transmembrane region" description="Helical" evidence="3">
    <location>
        <begin position="201"/>
        <end position="222"/>
    </location>
</feature>
<evidence type="ECO:0000256" key="1">
    <source>
        <dbReference type="ARBA" id="ARBA00004141"/>
    </source>
</evidence>
<evidence type="ECO:0000313" key="6">
    <source>
        <dbReference type="Proteomes" id="UP000494206"/>
    </source>
</evidence>
<feature type="transmembrane region" description="Helical" evidence="3">
    <location>
        <begin position="82"/>
        <end position="101"/>
    </location>
</feature>
<feature type="transmembrane region" description="Helical" evidence="3">
    <location>
        <begin position="513"/>
        <end position="532"/>
    </location>
</feature>
<dbReference type="InterPro" id="IPR036259">
    <property type="entry name" value="MFS_trans_sf"/>
</dbReference>
<feature type="domain" description="Major facilitator superfamily (MFS) profile" evidence="4">
    <location>
        <begin position="43"/>
        <end position="534"/>
    </location>
</feature>
<evidence type="ECO:0000313" key="5">
    <source>
        <dbReference type="EMBL" id="CAB3398406.1"/>
    </source>
</evidence>
<feature type="transmembrane region" description="Helical" evidence="3">
    <location>
        <begin position="113"/>
        <end position="131"/>
    </location>
</feature>
<sequence>MAEAEQPLAPARSEKITREQEQDLNENQLRDLGVAIPPDGGYGWVIVAASFLLNAIFDGVIYTQGKVFAPAWKESFNVSDSVSSGVFSLLIGFYYVSGPIASAFCNVFGCRKVAIFGALLACVGFIFSMAAPNVFVLYLTFSVISGTGFGFMYLPAIVVISQYFAKKRSSATGIAVCGSGIGTTILAIVNDPVFGFVSNDWRMFCLFPAILSFSGIFVALFLSPVEVKQHQETPQITIDQEPVVVEEQDLAASQNDLMRDISENVEQINRPLSHLDVFYPASTTTIEARSRANSIDGRNNLDKPDINETTLLVHFETHKDINNISKKKKPVHIQVFESIKELGDKDLLGSITFLLLAFSGTLTLICFYVPFMFIGLILDQIPGITTEAKAFIISFIGVCNIAGRIGCGYIADHPRVSALVVNNVALVVAGLATMAVPHFTAYWHFVVYCIPFAFGIAVFAALRSVICVELLGVENLNKGFGFMMFFMGVGAVVGSPMAAYIRELTGSYNISFYVMGSIMAISGLICIPLARIRQWELRRARLAETRGTEMLQINA</sequence>
<comment type="caution">
    <text evidence="5">The sequence shown here is derived from an EMBL/GenBank/DDBJ whole genome shotgun (WGS) entry which is preliminary data.</text>
</comment>
<evidence type="ECO:0000259" key="4">
    <source>
        <dbReference type="PROSITE" id="PS50850"/>
    </source>
</evidence>
<keyword evidence="3" id="KW-0472">Membrane</keyword>
<dbReference type="EMBL" id="CADEPM010000001">
    <property type="protein sequence ID" value="CAB3398406.1"/>
    <property type="molecule type" value="Genomic_DNA"/>
</dbReference>
<comment type="subcellular location">
    <subcellularLocation>
        <location evidence="1">Membrane</location>
        <topology evidence="1">Multi-pass membrane protein</topology>
    </subcellularLocation>
</comment>
<feature type="transmembrane region" description="Helical" evidence="3">
    <location>
        <begin position="445"/>
        <end position="468"/>
    </location>
</feature>
<dbReference type="GO" id="GO:0016020">
    <property type="term" value="C:membrane"/>
    <property type="evidence" value="ECO:0007669"/>
    <property type="project" value="UniProtKB-SubCell"/>
</dbReference>
<dbReference type="InterPro" id="IPR011701">
    <property type="entry name" value="MFS"/>
</dbReference>
<feature type="transmembrane region" description="Helical" evidence="3">
    <location>
        <begin position="480"/>
        <end position="501"/>
    </location>
</feature>
<dbReference type="CDD" id="cd17352">
    <property type="entry name" value="MFS_MCT_SLC16"/>
    <property type="match status" value="1"/>
</dbReference>
<evidence type="ECO:0000256" key="3">
    <source>
        <dbReference type="SAM" id="Phobius"/>
    </source>
</evidence>
<dbReference type="OrthoDB" id="2213137at2759"/>
<dbReference type="Pfam" id="PF07690">
    <property type="entry name" value="MFS_1"/>
    <property type="match status" value="1"/>
</dbReference>
<feature type="transmembrane region" description="Helical" evidence="3">
    <location>
        <begin position="418"/>
        <end position="439"/>
    </location>
</feature>
<dbReference type="Gene3D" id="1.20.1250.20">
    <property type="entry name" value="MFS general substrate transporter like domains"/>
    <property type="match status" value="2"/>
</dbReference>
<feature type="transmembrane region" description="Helical" evidence="3">
    <location>
        <begin position="353"/>
        <end position="378"/>
    </location>
</feature>
<dbReference type="GO" id="GO:0008028">
    <property type="term" value="F:monocarboxylic acid transmembrane transporter activity"/>
    <property type="evidence" value="ECO:0007669"/>
    <property type="project" value="TreeGrafter"/>
</dbReference>
<dbReference type="PROSITE" id="PS50850">
    <property type="entry name" value="MFS"/>
    <property type="match status" value="1"/>
</dbReference>
<protein>
    <recommendedName>
        <fullName evidence="4">Major facilitator superfamily (MFS) profile domain-containing protein</fullName>
    </recommendedName>
</protein>
<feature type="transmembrane region" description="Helical" evidence="3">
    <location>
        <begin position="42"/>
        <end position="62"/>
    </location>
</feature>
<dbReference type="AlphaFoldDB" id="A0A8S1E9X1"/>
<feature type="region of interest" description="Disordered" evidence="2">
    <location>
        <begin position="1"/>
        <end position="20"/>
    </location>
</feature>
<accession>A0A8S1E9X1</accession>
<dbReference type="PANTHER" id="PTHR11360">
    <property type="entry name" value="MONOCARBOXYLATE TRANSPORTER"/>
    <property type="match status" value="1"/>
</dbReference>
<dbReference type="InterPro" id="IPR020846">
    <property type="entry name" value="MFS_dom"/>
</dbReference>
<proteinExistence type="predicted"/>
<keyword evidence="3" id="KW-0812">Transmembrane</keyword>
<feature type="transmembrane region" description="Helical" evidence="3">
    <location>
        <begin position="137"/>
        <end position="159"/>
    </location>
</feature>
<name>A0A8S1E9X1_9PELO</name>
<dbReference type="Proteomes" id="UP000494206">
    <property type="component" value="Unassembled WGS sequence"/>
</dbReference>
<feature type="transmembrane region" description="Helical" evidence="3">
    <location>
        <begin position="390"/>
        <end position="411"/>
    </location>
</feature>
<dbReference type="InterPro" id="IPR050327">
    <property type="entry name" value="Proton-linked_MCT"/>
</dbReference>
<organism evidence="5 6">
    <name type="scientific">Caenorhabditis bovis</name>
    <dbReference type="NCBI Taxonomy" id="2654633"/>
    <lineage>
        <taxon>Eukaryota</taxon>
        <taxon>Metazoa</taxon>
        <taxon>Ecdysozoa</taxon>
        <taxon>Nematoda</taxon>
        <taxon>Chromadorea</taxon>
        <taxon>Rhabditida</taxon>
        <taxon>Rhabditina</taxon>
        <taxon>Rhabditomorpha</taxon>
        <taxon>Rhabditoidea</taxon>
        <taxon>Rhabditidae</taxon>
        <taxon>Peloderinae</taxon>
        <taxon>Caenorhabditis</taxon>
    </lineage>
</organism>
<evidence type="ECO:0000256" key="2">
    <source>
        <dbReference type="SAM" id="MobiDB-lite"/>
    </source>
</evidence>
<keyword evidence="6" id="KW-1185">Reference proteome</keyword>
<gene>
    <name evidence="5" type="ORF">CBOVIS_LOCUS1684</name>
</gene>
<reference evidence="5 6" key="1">
    <citation type="submission" date="2020-04" db="EMBL/GenBank/DDBJ databases">
        <authorList>
            <person name="Laetsch R D."/>
            <person name="Stevens L."/>
            <person name="Kumar S."/>
            <person name="Blaxter L. M."/>
        </authorList>
    </citation>
    <scope>NUCLEOTIDE SEQUENCE [LARGE SCALE GENOMIC DNA]</scope>
</reference>